<organism evidence="1 2">
    <name type="scientific">Dreissena polymorpha</name>
    <name type="common">Zebra mussel</name>
    <name type="synonym">Mytilus polymorpha</name>
    <dbReference type="NCBI Taxonomy" id="45954"/>
    <lineage>
        <taxon>Eukaryota</taxon>
        <taxon>Metazoa</taxon>
        <taxon>Spiralia</taxon>
        <taxon>Lophotrochozoa</taxon>
        <taxon>Mollusca</taxon>
        <taxon>Bivalvia</taxon>
        <taxon>Autobranchia</taxon>
        <taxon>Heteroconchia</taxon>
        <taxon>Euheterodonta</taxon>
        <taxon>Imparidentia</taxon>
        <taxon>Neoheterodontei</taxon>
        <taxon>Myida</taxon>
        <taxon>Dreissenoidea</taxon>
        <taxon>Dreissenidae</taxon>
        <taxon>Dreissena</taxon>
    </lineage>
</organism>
<protein>
    <submittedName>
        <fullName evidence="1">Uncharacterized protein</fullName>
    </submittedName>
</protein>
<dbReference type="Proteomes" id="UP000828390">
    <property type="component" value="Unassembled WGS sequence"/>
</dbReference>
<accession>A0A9D4E4Y2</accession>
<proteinExistence type="predicted"/>
<name>A0A9D4E4Y2_DREPO</name>
<keyword evidence="2" id="KW-1185">Reference proteome</keyword>
<dbReference type="AlphaFoldDB" id="A0A9D4E4Y2"/>
<sequence length="76" mass="9040">MQDTLQDNYTSISVGDRPISNMFTDDIDRIRQTRSDLKHLTNRVYERAEAFRIEVIMYRTPIGVFHRWLACGYDIN</sequence>
<evidence type="ECO:0000313" key="1">
    <source>
        <dbReference type="EMBL" id="KAH3773251.1"/>
    </source>
</evidence>
<comment type="caution">
    <text evidence="1">The sequence shown here is derived from an EMBL/GenBank/DDBJ whole genome shotgun (WGS) entry which is preliminary data.</text>
</comment>
<gene>
    <name evidence="1" type="ORF">DPMN_174609</name>
</gene>
<evidence type="ECO:0000313" key="2">
    <source>
        <dbReference type="Proteomes" id="UP000828390"/>
    </source>
</evidence>
<dbReference type="EMBL" id="JAIWYP010000009">
    <property type="protein sequence ID" value="KAH3773251.1"/>
    <property type="molecule type" value="Genomic_DNA"/>
</dbReference>
<reference evidence="1" key="1">
    <citation type="journal article" date="2019" name="bioRxiv">
        <title>The Genome of the Zebra Mussel, Dreissena polymorpha: A Resource for Invasive Species Research.</title>
        <authorList>
            <person name="McCartney M.A."/>
            <person name="Auch B."/>
            <person name="Kono T."/>
            <person name="Mallez S."/>
            <person name="Zhang Y."/>
            <person name="Obille A."/>
            <person name="Becker A."/>
            <person name="Abrahante J.E."/>
            <person name="Garbe J."/>
            <person name="Badalamenti J.P."/>
            <person name="Herman A."/>
            <person name="Mangelson H."/>
            <person name="Liachko I."/>
            <person name="Sullivan S."/>
            <person name="Sone E.D."/>
            <person name="Koren S."/>
            <person name="Silverstein K.A.T."/>
            <person name="Beckman K.B."/>
            <person name="Gohl D.M."/>
        </authorList>
    </citation>
    <scope>NUCLEOTIDE SEQUENCE</scope>
    <source>
        <strain evidence="1">Duluth1</strain>
        <tissue evidence="1">Whole animal</tissue>
    </source>
</reference>
<reference evidence="1" key="2">
    <citation type="submission" date="2020-11" db="EMBL/GenBank/DDBJ databases">
        <authorList>
            <person name="McCartney M.A."/>
            <person name="Auch B."/>
            <person name="Kono T."/>
            <person name="Mallez S."/>
            <person name="Becker A."/>
            <person name="Gohl D.M."/>
            <person name="Silverstein K.A.T."/>
            <person name="Koren S."/>
            <person name="Bechman K.B."/>
            <person name="Herman A."/>
            <person name="Abrahante J.E."/>
            <person name="Garbe J."/>
        </authorList>
    </citation>
    <scope>NUCLEOTIDE SEQUENCE</scope>
    <source>
        <strain evidence="1">Duluth1</strain>
        <tissue evidence="1">Whole animal</tissue>
    </source>
</reference>